<gene>
    <name evidence="1" type="ORF">E2C01_087235</name>
</gene>
<dbReference type="Proteomes" id="UP000324222">
    <property type="component" value="Unassembled WGS sequence"/>
</dbReference>
<protein>
    <submittedName>
        <fullName evidence="1">Uncharacterized protein</fullName>
    </submittedName>
</protein>
<comment type="caution">
    <text evidence="1">The sequence shown here is derived from an EMBL/GenBank/DDBJ whole genome shotgun (WGS) entry which is preliminary data.</text>
</comment>
<dbReference type="EMBL" id="VSRR010090289">
    <property type="protein sequence ID" value="MPC92163.1"/>
    <property type="molecule type" value="Genomic_DNA"/>
</dbReference>
<dbReference type="AlphaFoldDB" id="A0A5B7JCT0"/>
<sequence length="82" mass="9116">MYETLHRSTRADLQPRLEEAKLSAADEMSGGAVRGLGDHALSRMTRGTGQQTSFTKAWIPYIINLDNDSDDEEDIFLDSGKN</sequence>
<organism evidence="1 2">
    <name type="scientific">Portunus trituberculatus</name>
    <name type="common">Swimming crab</name>
    <name type="synonym">Neptunus trituberculatus</name>
    <dbReference type="NCBI Taxonomy" id="210409"/>
    <lineage>
        <taxon>Eukaryota</taxon>
        <taxon>Metazoa</taxon>
        <taxon>Ecdysozoa</taxon>
        <taxon>Arthropoda</taxon>
        <taxon>Crustacea</taxon>
        <taxon>Multicrustacea</taxon>
        <taxon>Malacostraca</taxon>
        <taxon>Eumalacostraca</taxon>
        <taxon>Eucarida</taxon>
        <taxon>Decapoda</taxon>
        <taxon>Pleocyemata</taxon>
        <taxon>Brachyura</taxon>
        <taxon>Eubrachyura</taxon>
        <taxon>Portunoidea</taxon>
        <taxon>Portunidae</taxon>
        <taxon>Portuninae</taxon>
        <taxon>Portunus</taxon>
    </lineage>
</organism>
<name>A0A5B7JCT0_PORTR</name>
<proteinExistence type="predicted"/>
<keyword evidence="2" id="KW-1185">Reference proteome</keyword>
<accession>A0A5B7JCT0</accession>
<reference evidence="1 2" key="1">
    <citation type="submission" date="2019-05" db="EMBL/GenBank/DDBJ databases">
        <title>Another draft genome of Portunus trituberculatus and its Hox gene families provides insights of decapod evolution.</title>
        <authorList>
            <person name="Jeong J.-H."/>
            <person name="Song I."/>
            <person name="Kim S."/>
            <person name="Choi T."/>
            <person name="Kim D."/>
            <person name="Ryu S."/>
            <person name="Kim W."/>
        </authorList>
    </citation>
    <scope>NUCLEOTIDE SEQUENCE [LARGE SCALE GENOMIC DNA]</scope>
    <source>
        <tissue evidence="1">Muscle</tissue>
    </source>
</reference>
<evidence type="ECO:0000313" key="2">
    <source>
        <dbReference type="Proteomes" id="UP000324222"/>
    </source>
</evidence>
<evidence type="ECO:0000313" key="1">
    <source>
        <dbReference type="EMBL" id="MPC92163.1"/>
    </source>
</evidence>